<dbReference type="Proteomes" id="UP001172102">
    <property type="component" value="Unassembled WGS sequence"/>
</dbReference>
<organism evidence="2 3">
    <name type="scientific">Lasiosphaeris hirsuta</name>
    <dbReference type="NCBI Taxonomy" id="260670"/>
    <lineage>
        <taxon>Eukaryota</taxon>
        <taxon>Fungi</taxon>
        <taxon>Dikarya</taxon>
        <taxon>Ascomycota</taxon>
        <taxon>Pezizomycotina</taxon>
        <taxon>Sordariomycetes</taxon>
        <taxon>Sordariomycetidae</taxon>
        <taxon>Sordariales</taxon>
        <taxon>Lasiosphaeriaceae</taxon>
        <taxon>Lasiosphaeris</taxon>
    </lineage>
</organism>
<dbReference type="EMBL" id="JAUKUA010000003">
    <property type="protein sequence ID" value="KAK0721113.1"/>
    <property type="molecule type" value="Genomic_DNA"/>
</dbReference>
<feature type="transmembrane region" description="Helical" evidence="1">
    <location>
        <begin position="214"/>
        <end position="232"/>
    </location>
</feature>
<evidence type="ECO:0000313" key="2">
    <source>
        <dbReference type="EMBL" id="KAK0721113.1"/>
    </source>
</evidence>
<keyword evidence="3" id="KW-1185">Reference proteome</keyword>
<keyword evidence="1" id="KW-0812">Transmembrane</keyword>
<feature type="transmembrane region" description="Helical" evidence="1">
    <location>
        <begin position="12"/>
        <end position="33"/>
    </location>
</feature>
<evidence type="ECO:0000256" key="1">
    <source>
        <dbReference type="SAM" id="Phobius"/>
    </source>
</evidence>
<proteinExistence type="predicted"/>
<reference evidence="2" key="1">
    <citation type="submission" date="2023-06" db="EMBL/GenBank/DDBJ databases">
        <title>Genome-scale phylogeny and comparative genomics of the fungal order Sordariales.</title>
        <authorList>
            <consortium name="Lawrence Berkeley National Laboratory"/>
            <person name="Hensen N."/>
            <person name="Bonometti L."/>
            <person name="Westerberg I."/>
            <person name="Brannstrom I.O."/>
            <person name="Guillou S."/>
            <person name="Cros-Aarteil S."/>
            <person name="Calhoun S."/>
            <person name="Haridas S."/>
            <person name="Kuo A."/>
            <person name="Mondo S."/>
            <person name="Pangilinan J."/>
            <person name="Riley R."/>
            <person name="Labutti K."/>
            <person name="Andreopoulos B."/>
            <person name="Lipzen A."/>
            <person name="Chen C."/>
            <person name="Yanf M."/>
            <person name="Daum C."/>
            <person name="Ng V."/>
            <person name="Clum A."/>
            <person name="Steindorff A."/>
            <person name="Ohm R."/>
            <person name="Martin F."/>
            <person name="Silar P."/>
            <person name="Natvig D."/>
            <person name="Lalanne C."/>
            <person name="Gautier V."/>
            <person name="Ament-Velasquez S.L."/>
            <person name="Kruys A."/>
            <person name="Hutchinson M.I."/>
            <person name="Powell A.J."/>
            <person name="Barry K."/>
            <person name="Miller A.N."/>
            <person name="Grigoriev I.V."/>
            <person name="Debuchy R."/>
            <person name="Gladieux P."/>
            <person name="Thoren M.H."/>
            <person name="Johannesson H."/>
        </authorList>
    </citation>
    <scope>NUCLEOTIDE SEQUENCE</scope>
    <source>
        <strain evidence="2">SMH4607-1</strain>
    </source>
</reference>
<feature type="transmembrane region" description="Helical" evidence="1">
    <location>
        <begin position="124"/>
        <end position="150"/>
    </location>
</feature>
<dbReference type="AlphaFoldDB" id="A0AA40E3E0"/>
<evidence type="ECO:0000313" key="3">
    <source>
        <dbReference type="Proteomes" id="UP001172102"/>
    </source>
</evidence>
<sequence length="272" mass="30919">MIKSEIASTRFAIYSYLTAVLIALSIQTARGAVTDLDQYIVLLLCFGAYYSHVAIFIWRAIIFFRKEWDPTRWTALAADLPLRIFSQVILIAIAILQYIFWLRLSEGQTENNCQSYGFLFVPVSLYGVALKAVNLSLSSFLLWVSIAGWFEWWLFRRSTEEPFEPEEVHSGKTERTLIRLRSFVNLLIAPIVIASTELTLYWNKVRGVYGLEALGQLISFILGLVVFFRVIWIRLRRDVSPPSSTHSSVFVDHPHYLGGTHYIGGAGASARA</sequence>
<feature type="transmembrane region" description="Helical" evidence="1">
    <location>
        <begin position="84"/>
        <end position="104"/>
    </location>
</feature>
<protein>
    <submittedName>
        <fullName evidence="2">Uncharacterized protein</fullName>
    </submittedName>
</protein>
<gene>
    <name evidence="2" type="ORF">B0H67DRAFT_578157</name>
</gene>
<feature type="transmembrane region" description="Helical" evidence="1">
    <location>
        <begin position="39"/>
        <end position="64"/>
    </location>
</feature>
<accession>A0AA40E3E0</accession>
<feature type="transmembrane region" description="Helical" evidence="1">
    <location>
        <begin position="182"/>
        <end position="202"/>
    </location>
</feature>
<keyword evidence="1" id="KW-1133">Transmembrane helix</keyword>
<comment type="caution">
    <text evidence="2">The sequence shown here is derived from an EMBL/GenBank/DDBJ whole genome shotgun (WGS) entry which is preliminary data.</text>
</comment>
<name>A0AA40E3E0_9PEZI</name>
<keyword evidence="1" id="KW-0472">Membrane</keyword>